<dbReference type="InterPro" id="IPR003010">
    <property type="entry name" value="C-N_Hydrolase"/>
</dbReference>
<feature type="domain" description="CN hydrolase" evidence="2">
    <location>
        <begin position="6"/>
        <end position="242"/>
    </location>
</feature>
<evidence type="ECO:0000313" key="4">
    <source>
        <dbReference type="Proteomes" id="UP000198744"/>
    </source>
</evidence>
<organism evidence="3 4">
    <name type="scientific">Syntrophus gentianae</name>
    <dbReference type="NCBI Taxonomy" id="43775"/>
    <lineage>
        <taxon>Bacteria</taxon>
        <taxon>Pseudomonadati</taxon>
        <taxon>Thermodesulfobacteriota</taxon>
        <taxon>Syntrophia</taxon>
        <taxon>Syntrophales</taxon>
        <taxon>Syntrophaceae</taxon>
        <taxon>Syntrophus</taxon>
    </lineage>
</organism>
<dbReference type="InterPro" id="IPR050345">
    <property type="entry name" value="Aliph_Amidase/BUP"/>
</dbReference>
<dbReference type="STRING" id="43775.SAMN04489760_12043"/>
<accession>A0A1H7Z687</accession>
<dbReference type="Pfam" id="PF00795">
    <property type="entry name" value="CN_hydrolase"/>
    <property type="match status" value="1"/>
</dbReference>
<protein>
    <submittedName>
        <fullName evidence="3">Predicted amidohydrolase</fullName>
    </submittedName>
</protein>
<proteinExistence type="predicted"/>
<dbReference type="CDD" id="cd07577">
    <property type="entry name" value="Ph0642_like"/>
    <property type="match status" value="1"/>
</dbReference>
<dbReference type="InterPro" id="IPR036526">
    <property type="entry name" value="C-N_Hydrolase_sf"/>
</dbReference>
<dbReference type="AlphaFoldDB" id="A0A1H7Z687"/>
<dbReference type="PANTHER" id="PTHR43674:SF2">
    <property type="entry name" value="BETA-UREIDOPROPIONASE"/>
    <property type="match status" value="1"/>
</dbReference>
<reference evidence="3 4" key="1">
    <citation type="submission" date="2016-10" db="EMBL/GenBank/DDBJ databases">
        <authorList>
            <person name="de Groot N.N."/>
        </authorList>
    </citation>
    <scope>NUCLEOTIDE SEQUENCE [LARGE SCALE GENOMIC DNA]</scope>
    <source>
        <strain evidence="3 4">DSM 8423</strain>
    </source>
</reference>
<dbReference type="PROSITE" id="PS50263">
    <property type="entry name" value="CN_HYDROLASE"/>
    <property type="match status" value="1"/>
</dbReference>
<evidence type="ECO:0000256" key="1">
    <source>
        <dbReference type="ARBA" id="ARBA00022801"/>
    </source>
</evidence>
<dbReference type="PANTHER" id="PTHR43674">
    <property type="entry name" value="NITRILASE C965.09-RELATED"/>
    <property type="match status" value="1"/>
</dbReference>
<evidence type="ECO:0000313" key="3">
    <source>
        <dbReference type="EMBL" id="SEM53524.1"/>
    </source>
</evidence>
<keyword evidence="1 3" id="KW-0378">Hydrolase</keyword>
<dbReference type="SUPFAM" id="SSF56317">
    <property type="entry name" value="Carbon-nitrogen hydrolase"/>
    <property type="match status" value="1"/>
</dbReference>
<evidence type="ECO:0000259" key="2">
    <source>
        <dbReference type="PROSITE" id="PS50263"/>
    </source>
</evidence>
<name>A0A1H7Z687_9BACT</name>
<gene>
    <name evidence="3" type="ORF">SAMN04489760_12043</name>
</gene>
<dbReference type="GO" id="GO:0016811">
    <property type="term" value="F:hydrolase activity, acting on carbon-nitrogen (but not peptide) bonds, in linear amides"/>
    <property type="evidence" value="ECO:0007669"/>
    <property type="project" value="TreeGrafter"/>
</dbReference>
<dbReference type="Gene3D" id="3.60.110.10">
    <property type="entry name" value="Carbon-nitrogen hydrolase"/>
    <property type="match status" value="1"/>
</dbReference>
<dbReference type="EMBL" id="FOBS01000020">
    <property type="protein sequence ID" value="SEM53524.1"/>
    <property type="molecule type" value="Genomic_DNA"/>
</dbReference>
<dbReference type="Proteomes" id="UP000198744">
    <property type="component" value="Unassembled WGS sequence"/>
</dbReference>
<sequence>MGEGILKTGFVQFEPIFGDVEENLKKAGSLINGMKADVIVLPELFNTGYLFTSLEEVERLSEKIPDGKTTEFLCGLASRNSCFIVGGLAEWDNGRFFNSAVLVSPTGYVGTYRKIHLFSEEKLWFQPGDKEPGIFDLGCCRIGIMICFDWFFPETMRILSLKGADLICHCANLVLPFCQDGMRTRCLENHVYAVTANRTGQDDRNGKTLRFTGRSQITGPTADVLYSADPVADEVAVVEIDISLARDKNLNPYNHLYRDRRVEFYRGLCKDE</sequence>
<keyword evidence="4" id="KW-1185">Reference proteome</keyword>
<dbReference type="RefSeq" id="WP_237671744.1">
    <property type="nucleotide sequence ID" value="NZ_FOBS01000020.1"/>
</dbReference>